<comment type="caution">
    <text evidence="2">The sequence shown here is derived from an EMBL/GenBank/DDBJ whole genome shotgun (WGS) entry which is preliminary data.</text>
</comment>
<dbReference type="Proteomes" id="UP001054925">
    <property type="component" value="Unassembled WGS sequence"/>
</dbReference>
<feature type="region of interest" description="Disordered" evidence="1">
    <location>
        <begin position="1"/>
        <end position="43"/>
    </location>
</feature>
<name>A0AAV5G3W2_CORAM</name>
<dbReference type="AlphaFoldDB" id="A0AAV5G3W2"/>
<protein>
    <submittedName>
        <fullName evidence="2">Uncharacterized protein</fullName>
    </submittedName>
</protein>
<accession>A0AAV5G3W2</accession>
<gene>
    <name evidence="2" type="ORF">CAT723_23830</name>
</gene>
<evidence type="ECO:0000256" key="1">
    <source>
        <dbReference type="SAM" id="MobiDB-lite"/>
    </source>
</evidence>
<dbReference type="EMBL" id="BQKK01000008">
    <property type="protein sequence ID" value="GJN43904.1"/>
    <property type="molecule type" value="Genomic_DNA"/>
</dbReference>
<organism evidence="2 3">
    <name type="scientific">Corynebacterium ammoniagenes</name>
    <name type="common">Brevibacterium ammoniagenes</name>
    <dbReference type="NCBI Taxonomy" id="1697"/>
    <lineage>
        <taxon>Bacteria</taxon>
        <taxon>Bacillati</taxon>
        <taxon>Actinomycetota</taxon>
        <taxon>Actinomycetes</taxon>
        <taxon>Mycobacteriales</taxon>
        <taxon>Corynebacteriaceae</taxon>
        <taxon>Corynebacterium</taxon>
    </lineage>
</organism>
<evidence type="ECO:0000313" key="3">
    <source>
        <dbReference type="Proteomes" id="UP001054925"/>
    </source>
</evidence>
<sequence length="98" mass="10848">MGRKGGQKAAQRWKTDGDGEYAQTARQNLQSANSRRAAKGRVSKRDIANYFESTFIDTGTWPSSAEAMKEFNVSRPTVSRALKEAGITLPRGRRASQK</sequence>
<proteinExistence type="predicted"/>
<feature type="compositionally biased region" description="Polar residues" evidence="1">
    <location>
        <begin position="24"/>
        <end position="34"/>
    </location>
</feature>
<evidence type="ECO:0000313" key="2">
    <source>
        <dbReference type="EMBL" id="GJN43904.1"/>
    </source>
</evidence>
<reference evidence="2" key="1">
    <citation type="submission" date="2021-12" db="EMBL/GenBank/DDBJ databases">
        <title>Draft genome sequence of Corynebacterium ammoniagenes strain T-723.</title>
        <authorList>
            <person name="Matsuzawa M."/>
            <person name="Hiratani M."/>
            <person name="Abe I."/>
            <person name="Tsuji Y."/>
            <person name="Nakamura J."/>
        </authorList>
    </citation>
    <scope>NUCLEOTIDE SEQUENCE</scope>
    <source>
        <strain evidence="2">T-723</strain>
    </source>
</reference>